<keyword evidence="2" id="KW-0862">Zinc</keyword>
<feature type="binding site" evidence="2">
    <location>
        <position position="111"/>
    </location>
    <ligand>
        <name>Zn(2+)</name>
        <dbReference type="ChEBI" id="CHEBI:29105"/>
        <label>1</label>
    </ligand>
</feature>
<reference evidence="7" key="2">
    <citation type="journal article" date="2023" name="BMC Genomics">
        <title>Pest status, molecular evolution, and epigenetic factors derived from the genome assembly of Frankliniella fusca, a thysanopteran phytovirus vector.</title>
        <authorList>
            <person name="Catto M.A."/>
            <person name="Labadie P.E."/>
            <person name="Jacobson A.L."/>
            <person name="Kennedy G.G."/>
            <person name="Srinivasan R."/>
            <person name="Hunt B.G."/>
        </authorList>
    </citation>
    <scope>NUCLEOTIDE SEQUENCE</scope>
    <source>
        <strain evidence="7">PL_HMW_Pooled</strain>
    </source>
</reference>
<dbReference type="Proteomes" id="UP001219518">
    <property type="component" value="Unassembled WGS sequence"/>
</dbReference>
<feature type="region of interest" description="Disordered" evidence="5">
    <location>
        <begin position="148"/>
        <end position="189"/>
    </location>
</feature>
<dbReference type="InterPro" id="IPR055269">
    <property type="entry name" value="Alpha-crystallin/HSP_16"/>
</dbReference>
<dbReference type="AlphaFoldDB" id="A0AAE1HVJ6"/>
<feature type="binding site" evidence="2">
    <location>
        <position position="104"/>
    </location>
    <ligand>
        <name>Zn(2+)</name>
        <dbReference type="ChEBI" id="CHEBI:29105"/>
        <label>1</label>
    </ligand>
</feature>
<dbReference type="GO" id="GO:0046872">
    <property type="term" value="F:metal ion binding"/>
    <property type="evidence" value="ECO:0007669"/>
    <property type="project" value="UniProtKB-KW"/>
</dbReference>
<dbReference type="CDD" id="cd06526">
    <property type="entry name" value="metazoan_ACD"/>
    <property type="match status" value="1"/>
</dbReference>
<dbReference type="InterPro" id="IPR002068">
    <property type="entry name" value="A-crystallin/Hsp20_dom"/>
</dbReference>
<dbReference type="Gene3D" id="2.60.40.790">
    <property type="match status" value="1"/>
</dbReference>
<evidence type="ECO:0000256" key="4">
    <source>
        <dbReference type="RuleBase" id="RU003616"/>
    </source>
</evidence>
<gene>
    <name evidence="7" type="ORF">KUF71_015825</name>
</gene>
<feature type="binding site" evidence="2">
    <location>
        <position position="106"/>
    </location>
    <ligand>
        <name>Zn(2+)</name>
        <dbReference type="ChEBI" id="CHEBI:29105"/>
        <label>1</label>
    </ligand>
</feature>
<dbReference type="EMBL" id="JAHWGI010001289">
    <property type="protein sequence ID" value="KAK3927540.1"/>
    <property type="molecule type" value="Genomic_DNA"/>
</dbReference>
<accession>A0AAE1HVJ6</accession>
<dbReference type="PROSITE" id="PS01031">
    <property type="entry name" value="SHSP"/>
    <property type="match status" value="1"/>
</dbReference>
<protein>
    <submittedName>
        <fullName evidence="7">Protein lethal(2)essential for life</fullName>
    </submittedName>
</protein>
<dbReference type="SUPFAM" id="SSF49764">
    <property type="entry name" value="HSP20-like chaperones"/>
    <property type="match status" value="1"/>
</dbReference>
<evidence type="ECO:0000313" key="7">
    <source>
        <dbReference type="EMBL" id="KAK3927540.1"/>
    </source>
</evidence>
<dbReference type="GO" id="GO:0005737">
    <property type="term" value="C:cytoplasm"/>
    <property type="evidence" value="ECO:0007669"/>
    <property type="project" value="TreeGrafter"/>
</dbReference>
<evidence type="ECO:0000256" key="3">
    <source>
        <dbReference type="PROSITE-ProRule" id="PRU00285"/>
    </source>
</evidence>
<keyword evidence="8" id="KW-1185">Reference proteome</keyword>
<evidence type="ECO:0000256" key="5">
    <source>
        <dbReference type="SAM" id="MobiDB-lite"/>
    </source>
</evidence>
<organism evidence="7 8">
    <name type="scientific">Frankliniella fusca</name>
    <dbReference type="NCBI Taxonomy" id="407009"/>
    <lineage>
        <taxon>Eukaryota</taxon>
        <taxon>Metazoa</taxon>
        <taxon>Ecdysozoa</taxon>
        <taxon>Arthropoda</taxon>
        <taxon>Hexapoda</taxon>
        <taxon>Insecta</taxon>
        <taxon>Pterygota</taxon>
        <taxon>Neoptera</taxon>
        <taxon>Paraneoptera</taxon>
        <taxon>Thysanoptera</taxon>
        <taxon>Terebrantia</taxon>
        <taxon>Thripoidea</taxon>
        <taxon>Thripidae</taxon>
        <taxon>Frankliniella</taxon>
    </lineage>
</organism>
<dbReference type="GO" id="GO:0009408">
    <property type="term" value="P:response to heat"/>
    <property type="evidence" value="ECO:0007669"/>
    <property type="project" value="UniProtKB-ARBA"/>
</dbReference>
<dbReference type="PANTHER" id="PTHR45640:SF34">
    <property type="entry name" value="PROTEIN LETHAL(2)ESSENTIAL FOR LIFE"/>
    <property type="match status" value="1"/>
</dbReference>
<evidence type="ECO:0000313" key="8">
    <source>
        <dbReference type="Proteomes" id="UP001219518"/>
    </source>
</evidence>
<evidence type="ECO:0000256" key="2">
    <source>
        <dbReference type="PIRSR" id="PIRSR036514-1"/>
    </source>
</evidence>
<comment type="caution">
    <text evidence="7">The sequence shown here is derived from an EMBL/GenBank/DDBJ whole genome shotgun (WGS) entry which is preliminary data.</text>
</comment>
<feature type="compositionally biased region" description="Basic and acidic residues" evidence="5">
    <location>
        <begin position="180"/>
        <end position="189"/>
    </location>
</feature>
<dbReference type="GO" id="GO:0005634">
    <property type="term" value="C:nucleus"/>
    <property type="evidence" value="ECO:0007669"/>
    <property type="project" value="TreeGrafter"/>
</dbReference>
<dbReference type="InterPro" id="IPR008978">
    <property type="entry name" value="HSP20-like_chaperone"/>
</dbReference>
<keyword evidence="2" id="KW-0479">Metal-binding</keyword>
<dbReference type="InterPro" id="IPR001436">
    <property type="entry name" value="Alpha-crystallin/sHSP_animal"/>
</dbReference>
<comment type="similarity">
    <text evidence="1 3 4">Belongs to the small heat shock protein (HSP20) family.</text>
</comment>
<dbReference type="GO" id="GO:0042026">
    <property type="term" value="P:protein refolding"/>
    <property type="evidence" value="ECO:0007669"/>
    <property type="project" value="TreeGrafter"/>
</dbReference>
<name>A0AAE1HVJ6_9NEOP</name>
<reference evidence="7" key="1">
    <citation type="submission" date="2021-07" db="EMBL/GenBank/DDBJ databases">
        <authorList>
            <person name="Catto M.A."/>
            <person name="Jacobson A."/>
            <person name="Kennedy G."/>
            <person name="Labadie P."/>
            <person name="Hunt B.G."/>
            <person name="Srinivasan R."/>
        </authorList>
    </citation>
    <scope>NUCLEOTIDE SEQUENCE</scope>
    <source>
        <strain evidence="7">PL_HMW_Pooled</strain>
        <tissue evidence="7">Head</tissue>
    </source>
</reference>
<evidence type="ECO:0000259" key="6">
    <source>
        <dbReference type="PROSITE" id="PS01031"/>
    </source>
</evidence>
<dbReference type="GO" id="GO:0051082">
    <property type="term" value="F:unfolded protein binding"/>
    <property type="evidence" value="ECO:0007669"/>
    <property type="project" value="TreeGrafter"/>
</dbReference>
<sequence length="189" mass="21163">MSLLPVLLSELDSLRRPSNLFDQYFGDVLLRDDLLSPTLSSVAAPLLSTHYLRPWRTQHHRQSGVSHLADDKDAMRINLDVKQFKPEELAVKVVDGFVVVEGNHEERQDEHGFISRSFSRRYKLPEGVDPDSVISSLSSDGVLMVTAPKKALPPPANTRNVPITQTQQPAAIQQKQAGDQAKKDEKMEQ</sequence>
<evidence type="ECO:0000256" key="1">
    <source>
        <dbReference type="PIRNR" id="PIRNR036514"/>
    </source>
</evidence>
<dbReference type="PIRSF" id="PIRSF036514">
    <property type="entry name" value="Sm_HSP_B1"/>
    <property type="match status" value="1"/>
</dbReference>
<proteinExistence type="inferred from homology"/>
<feature type="domain" description="SHSP" evidence="6">
    <location>
        <begin position="56"/>
        <end position="164"/>
    </location>
</feature>
<dbReference type="Pfam" id="PF00011">
    <property type="entry name" value="HSP20"/>
    <property type="match status" value="1"/>
</dbReference>
<dbReference type="PRINTS" id="PR00299">
    <property type="entry name" value="ACRYSTALLIN"/>
</dbReference>
<feature type="compositionally biased region" description="Low complexity" evidence="5">
    <location>
        <begin position="162"/>
        <end position="179"/>
    </location>
</feature>
<dbReference type="PANTHER" id="PTHR45640">
    <property type="entry name" value="HEAT SHOCK PROTEIN HSP-12.2-RELATED"/>
    <property type="match status" value="1"/>
</dbReference>